<evidence type="ECO:0000313" key="2">
    <source>
        <dbReference type="Proteomes" id="UP000001603"/>
    </source>
</evidence>
<dbReference type="HOGENOM" id="CLU_3424875_0_0_6"/>
<comment type="caution">
    <text evidence="1">The sequence shown here is derived from an EMBL/GenBank/DDBJ whole genome shotgun (WGS) entry which is preliminary data.</text>
</comment>
<dbReference type="AlphaFoldDB" id="Q1ZTZ1"/>
<name>Q1ZTZ1_PHOAS</name>
<reference evidence="1 2" key="1">
    <citation type="journal article" date="2009" name="Proc. Natl. Acad. Sci. U.S.A.">
        <title>The genomic basis of trophic strategy in marine bacteria.</title>
        <authorList>
            <person name="Lauro F.M."/>
            <person name="McDougald D."/>
            <person name="Thomas T."/>
            <person name="Williams T.J."/>
            <person name="Egan S."/>
            <person name="Rice S."/>
            <person name="DeMaere M.Z."/>
            <person name="Ting L."/>
            <person name="Ertan H."/>
            <person name="Johnson J."/>
            <person name="Ferriera S."/>
            <person name="Lapidus A."/>
            <person name="Anderson I."/>
            <person name="Kyrpides N."/>
            <person name="Munk A.C."/>
            <person name="Detter C."/>
            <person name="Han C.S."/>
            <person name="Brown M.V."/>
            <person name="Robb F.T."/>
            <person name="Kjelleberg S."/>
            <person name="Cavicchioli R."/>
        </authorList>
    </citation>
    <scope>NUCLEOTIDE SEQUENCE [LARGE SCALE GENOMIC DNA]</scope>
    <source>
        <strain evidence="1 2">S14</strain>
    </source>
</reference>
<evidence type="ECO:0000313" key="1">
    <source>
        <dbReference type="EMBL" id="EAS66619.1"/>
    </source>
</evidence>
<gene>
    <name evidence="1" type="ORF">VAS14_14919</name>
</gene>
<proteinExistence type="predicted"/>
<protein>
    <submittedName>
        <fullName evidence="1">Uncharacterized protein</fullName>
    </submittedName>
</protein>
<organism evidence="1 2">
    <name type="scientific">Photobacterium angustum (strain S14 / CCUG 15956)</name>
    <name type="common">Vibrio sp. (strain S14 / CCUG 15956)</name>
    <dbReference type="NCBI Taxonomy" id="314292"/>
    <lineage>
        <taxon>Bacteria</taxon>
        <taxon>Pseudomonadati</taxon>
        <taxon>Pseudomonadota</taxon>
        <taxon>Gammaproteobacteria</taxon>
        <taxon>Vibrionales</taxon>
        <taxon>Vibrionaceae</taxon>
        <taxon>Photobacterium</taxon>
    </lineage>
</organism>
<dbReference type="EMBL" id="AAOJ01000001">
    <property type="protein sequence ID" value="EAS66619.1"/>
    <property type="molecule type" value="Genomic_DNA"/>
</dbReference>
<sequence>MTSFVIIMLNLKRILGASQGVA</sequence>
<accession>Q1ZTZ1</accession>
<dbReference type="Proteomes" id="UP000001603">
    <property type="component" value="Unassembled WGS sequence"/>
</dbReference>